<dbReference type="Pfam" id="PF01909">
    <property type="entry name" value="NTP_transf_2"/>
    <property type="match status" value="1"/>
</dbReference>
<organism evidence="2 3">
    <name type="scientific">Deinococcus petrolearius</name>
    <dbReference type="NCBI Taxonomy" id="1751295"/>
    <lineage>
        <taxon>Bacteria</taxon>
        <taxon>Thermotogati</taxon>
        <taxon>Deinococcota</taxon>
        <taxon>Deinococci</taxon>
        <taxon>Deinococcales</taxon>
        <taxon>Deinococcaceae</taxon>
        <taxon>Deinococcus</taxon>
    </lineage>
</organism>
<evidence type="ECO:0000313" key="3">
    <source>
        <dbReference type="Proteomes" id="UP001595979"/>
    </source>
</evidence>
<sequence>MTALPAPLLPELLAELRAEEGVRAVVLTGSHARGEADAWSDLDLAVLVTEDRLARDTVAYRKGRLVSVERRTVAERGRAFAEPEAALWNLEALRTGQALHDPHGIFAALQARARAFAWAEVETQAHLRAGQLIAGMAEEVHKVMGGLHAGDGGKVLYAAAGMTFALGTAALLDTGTLIPTENRYLALAQGAWTDPAWHSAYGTLAGLTDAAWSRRGRAGLRPYGRAVALARWPDGSPQELAQEAASKAAAFLSA</sequence>
<dbReference type="Gene3D" id="3.30.460.10">
    <property type="entry name" value="Beta Polymerase, domain 2"/>
    <property type="match status" value="1"/>
</dbReference>
<reference evidence="3" key="1">
    <citation type="journal article" date="2019" name="Int. J. Syst. Evol. Microbiol.">
        <title>The Global Catalogue of Microorganisms (GCM) 10K type strain sequencing project: providing services to taxonomists for standard genome sequencing and annotation.</title>
        <authorList>
            <consortium name="The Broad Institute Genomics Platform"/>
            <consortium name="The Broad Institute Genome Sequencing Center for Infectious Disease"/>
            <person name="Wu L."/>
            <person name="Ma J."/>
        </authorList>
    </citation>
    <scope>NUCLEOTIDE SEQUENCE [LARGE SCALE GENOMIC DNA]</scope>
    <source>
        <strain evidence="3">CGMCC 1.15053</strain>
    </source>
</reference>
<dbReference type="SUPFAM" id="SSF81301">
    <property type="entry name" value="Nucleotidyltransferase"/>
    <property type="match status" value="1"/>
</dbReference>
<comment type="caution">
    <text evidence="2">The sequence shown here is derived from an EMBL/GenBank/DDBJ whole genome shotgun (WGS) entry which is preliminary data.</text>
</comment>
<keyword evidence="3" id="KW-1185">Reference proteome</keyword>
<accession>A0ABW1DEJ2</accession>
<gene>
    <name evidence="2" type="ORF">ACFPQ6_01390</name>
</gene>
<evidence type="ECO:0000313" key="2">
    <source>
        <dbReference type="EMBL" id="MFC5846950.1"/>
    </source>
</evidence>
<dbReference type="Proteomes" id="UP001595979">
    <property type="component" value="Unassembled WGS sequence"/>
</dbReference>
<evidence type="ECO:0000259" key="1">
    <source>
        <dbReference type="Pfam" id="PF01909"/>
    </source>
</evidence>
<proteinExistence type="predicted"/>
<dbReference type="InterPro" id="IPR002934">
    <property type="entry name" value="Polymerase_NTP_transf_dom"/>
</dbReference>
<name>A0ABW1DEJ2_9DEIO</name>
<feature type="domain" description="Polymerase nucleotidyl transferase" evidence="1">
    <location>
        <begin position="11"/>
        <end position="52"/>
    </location>
</feature>
<protein>
    <submittedName>
        <fullName evidence="2">Nucleotidyltransferase domain-containing protein</fullName>
    </submittedName>
</protein>
<dbReference type="RefSeq" id="WP_380045636.1">
    <property type="nucleotide sequence ID" value="NZ_JBHSOH010000003.1"/>
</dbReference>
<dbReference type="InterPro" id="IPR043519">
    <property type="entry name" value="NT_sf"/>
</dbReference>
<dbReference type="EMBL" id="JBHSOH010000003">
    <property type="protein sequence ID" value="MFC5846950.1"/>
    <property type="molecule type" value="Genomic_DNA"/>
</dbReference>
<dbReference type="CDD" id="cd05403">
    <property type="entry name" value="NT_KNTase_like"/>
    <property type="match status" value="1"/>
</dbReference>